<dbReference type="InterPro" id="IPR036397">
    <property type="entry name" value="RNaseH_sf"/>
</dbReference>
<protein>
    <submittedName>
        <fullName evidence="1">Uncharacterized protein</fullName>
    </submittedName>
</protein>
<dbReference type="PANTHER" id="PTHR47326">
    <property type="entry name" value="TRANSPOSABLE ELEMENT TC3 TRANSPOSASE-LIKE PROTEIN"/>
    <property type="match status" value="1"/>
</dbReference>
<dbReference type="OrthoDB" id="6471071at2759"/>
<evidence type="ECO:0000313" key="1">
    <source>
        <dbReference type="EMBL" id="GBN95066.1"/>
    </source>
</evidence>
<dbReference type="Gene3D" id="3.30.420.10">
    <property type="entry name" value="Ribonuclease H-like superfamily/Ribonuclease H"/>
    <property type="match status" value="1"/>
</dbReference>
<reference evidence="1 2" key="1">
    <citation type="journal article" date="2019" name="Sci. Rep.">
        <title>Orb-weaving spider Araneus ventricosus genome elucidates the spidroin gene catalogue.</title>
        <authorList>
            <person name="Kono N."/>
            <person name="Nakamura H."/>
            <person name="Ohtoshi R."/>
            <person name="Moran D.A.P."/>
            <person name="Shinohara A."/>
            <person name="Yoshida Y."/>
            <person name="Fujiwara M."/>
            <person name="Mori M."/>
            <person name="Tomita M."/>
            <person name="Arakawa K."/>
        </authorList>
    </citation>
    <scope>NUCLEOTIDE SEQUENCE [LARGE SCALE GENOMIC DNA]</scope>
</reference>
<comment type="caution">
    <text evidence="1">The sequence shown here is derived from an EMBL/GenBank/DDBJ whole genome shotgun (WGS) entry which is preliminary data.</text>
</comment>
<evidence type="ECO:0000313" key="2">
    <source>
        <dbReference type="Proteomes" id="UP000499080"/>
    </source>
</evidence>
<gene>
    <name evidence="1" type="ORF">AVEN_63404_1</name>
</gene>
<dbReference type="AlphaFoldDB" id="A0A4Y2T6E0"/>
<accession>A0A4Y2T6E0</accession>
<dbReference type="Proteomes" id="UP000499080">
    <property type="component" value="Unassembled WGS sequence"/>
</dbReference>
<sequence length="157" mass="18188">MAPRSPALTPCDFFLWGYVNDKVYVPPMSTALQALQERITADVTDIEGNILLTVWTEMDYRWDVCRVTKGAHIDHLYFNNKYVIIKVIMGNNFIFISDPDPQLDPDLRNERIRAVTNHRTRMVFMNLAAPKTRNRVSQVHELCTPKGVKLHGQWENT</sequence>
<dbReference type="EMBL" id="BGPR01025840">
    <property type="protein sequence ID" value="GBN95066.1"/>
    <property type="molecule type" value="Genomic_DNA"/>
</dbReference>
<organism evidence="1 2">
    <name type="scientific">Araneus ventricosus</name>
    <name type="common">Orbweaver spider</name>
    <name type="synonym">Epeira ventricosa</name>
    <dbReference type="NCBI Taxonomy" id="182803"/>
    <lineage>
        <taxon>Eukaryota</taxon>
        <taxon>Metazoa</taxon>
        <taxon>Ecdysozoa</taxon>
        <taxon>Arthropoda</taxon>
        <taxon>Chelicerata</taxon>
        <taxon>Arachnida</taxon>
        <taxon>Araneae</taxon>
        <taxon>Araneomorphae</taxon>
        <taxon>Entelegynae</taxon>
        <taxon>Araneoidea</taxon>
        <taxon>Araneidae</taxon>
        <taxon>Araneus</taxon>
    </lineage>
</organism>
<name>A0A4Y2T6E0_ARAVE</name>
<dbReference type="PANTHER" id="PTHR47326:SF1">
    <property type="entry name" value="HTH PSQ-TYPE DOMAIN-CONTAINING PROTEIN"/>
    <property type="match status" value="1"/>
</dbReference>
<dbReference type="GO" id="GO:0003676">
    <property type="term" value="F:nucleic acid binding"/>
    <property type="evidence" value="ECO:0007669"/>
    <property type="project" value="InterPro"/>
</dbReference>
<proteinExistence type="predicted"/>
<keyword evidence="2" id="KW-1185">Reference proteome</keyword>